<evidence type="ECO:0000313" key="2">
    <source>
        <dbReference type="Proteomes" id="UP000319825"/>
    </source>
</evidence>
<reference evidence="1 2" key="1">
    <citation type="submission" date="2019-07" db="EMBL/GenBank/DDBJ databases">
        <title>R&amp;d 2014.</title>
        <authorList>
            <person name="Klenk H.-P."/>
        </authorList>
    </citation>
    <scope>NUCLEOTIDE SEQUENCE [LARGE SCALE GENOMIC DNA]</scope>
    <source>
        <strain evidence="1 2">DSM 43868</strain>
    </source>
</reference>
<dbReference type="Proteomes" id="UP000319825">
    <property type="component" value="Unassembled WGS sequence"/>
</dbReference>
<accession>A0A562I8C3</accession>
<protein>
    <submittedName>
        <fullName evidence="1">Uncharacterized protein</fullName>
    </submittedName>
</protein>
<dbReference type="AlphaFoldDB" id="A0A562I8C3"/>
<proteinExistence type="predicted"/>
<keyword evidence="2" id="KW-1185">Reference proteome</keyword>
<gene>
    <name evidence="1" type="ORF">JD77_02221</name>
</gene>
<dbReference type="EMBL" id="VLKE01000001">
    <property type="protein sequence ID" value="TWH67249.1"/>
    <property type="molecule type" value="Genomic_DNA"/>
</dbReference>
<name>A0A562I8C3_MICOL</name>
<comment type="caution">
    <text evidence="1">The sequence shown here is derived from an EMBL/GenBank/DDBJ whole genome shotgun (WGS) entry which is preliminary data.</text>
</comment>
<organism evidence="1 2">
    <name type="scientific">Micromonospora olivasterospora</name>
    <dbReference type="NCBI Taxonomy" id="1880"/>
    <lineage>
        <taxon>Bacteria</taxon>
        <taxon>Bacillati</taxon>
        <taxon>Actinomycetota</taxon>
        <taxon>Actinomycetes</taxon>
        <taxon>Micromonosporales</taxon>
        <taxon>Micromonosporaceae</taxon>
        <taxon>Micromonospora</taxon>
    </lineage>
</organism>
<sequence length="236" mass="25156">MFPSVDHLSEAVATLGKNGVLAPLADLIRQVYWRAADRHEPDLGDDAMSFGTTVWRNLTNLGAAQFAGLPGVDARIEDNSLEILCAGYIVRLYSLQGGAGASVESIRWEGSEARLGGAVENSRGGQLALDDEEQFPEAFTGVVPRRRHVRIAHAGDIDTGEALAYLGLPRDNRDGGSPWFQVQLWLGQPAHSVLAQAGDGPTVPDPALPGEVPIPDLDILVRPKRRGDGVPLSALA</sequence>
<evidence type="ECO:0000313" key="1">
    <source>
        <dbReference type="EMBL" id="TWH67249.1"/>
    </source>
</evidence>